<dbReference type="EMBL" id="KE504156">
    <property type="protein sequence ID" value="EPS99500.1"/>
    <property type="molecule type" value="Genomic_DNA"/>
</dbReference>
<dbReference type="OrthoDB" id="10037289at2759"/>
<organism evidence="1 2">
    <name type="scientific">Fomitopsis schrenkii</name>
    <name type="common">Brown rot fungus</name>
    <dbReference type="NCBI Taxonomy" id="2126942"/>
    <lineage>
        <taxon>Eukaryota</taxon>
        <taxon>Fungi</taxon>
        <taxon>Dikarya</taxon>
        <taxon>Basidiomycota</taxon>
        <taxon>Agaricomycotina</taxon>
        <taxon>Agaricomycetes</taxon>
        <taxon>Polyporales</taxon>
        <taxon>Fomitopsis</taxon>
    </lineage>
</organism>
<evidence type="ECO:0000313" key="2">
    <source>
        <dbReference type="Proteomes" id="UP000015241"/>
    </source>
</evidence>
<gene>
    <name evidence="1" type="ORF">FOMPIDRAFT_158354</name>
</gene>
<name>S8FD69_FOMSC</name>
<keyword evidence="2" id="KW-1185">Reference proteome</keyword>
<reference evidence="1 2" key="1">
    <citation type="journal article" date="2012" name="Science">
        <title>The Paleozoic origin of enzymatic lignin decomposition reconstructed from 31 fungal genomes.</title>
        <authorList>
            <person name="Floudas D."/>
            <person name="Binder M."/>
            <person name="Riley R."/>
            <person name="Barry K."/>
            <person name="Blanchette R.A."/>
            <person name="Henrissat B."/>
            <person name="Martinez A.T."/>
            <person name="Otillar R."/>
            <person name="Spatafora J.W."/>
            <person name="Yadav J.S."/>
            <person name="Aerts A."/>
            <person name="Benoit I."/>
            <person name="Boyd A."/>
            <person name="Carlson A."/>
            <person name="Copeland A."/>
            <person name="Coutinho P.M."/>
            <person name="de Vries R.P."/>
            <person name="Ferreira P."/>
            <person name="Findley K."/>
            <person name="Foster B."/>
            <person name="Gaskell J."/>
            <person name="Glotzer D."/>
            <person name="Gorecki P."/>
            <person name="Heitman J."/>
            <person name="Hesse C."/>
            <person name="Hori C."/>
            <person name="Igarashi K."/>
            <person name="Jurgens J.A."/>
            <person name="Kallen N."/>
            <person name="Kersten P."/>
            <person name="Kohler A."/>
            <person name="Kuees U."/>
            <person name="Kumar T.K.A."/>
            <person name="Kuo A."/>
            <person name="LaButti K."/>
            <person name="Larrondo L.F."/>
            <person name="Lindquist E."/>
            <person name="Ling A."/>
            <person name="Lombard V."/>
            <person name="Lucas S."/>
            <person name="Lundell T."/>
            <person name="Martin R."/>
            <person name="McLaughlin D.J."/>
            <person name="Morgenstern I."/>
            <person name="Morin E."/>
            <person name="Murat C."/>
            <person name="Nagy L.G."/>
            <person name="Nolan M."/>
            <person name="Ohm R.A."/>
            <person name="Patyshakuliyeva A."/>
            <person name="Rokas A."/>
            <person name="Ruiz-Duenas F.J."/>
            <person name="Sabat G."/>
            <person name="Salamov A."/>
            <person name="Samejima M."/>
            <person name="Schmutz J."/>
            <person name="Slot J.C."/>
            <person name="St John F."/>
            <person name="Stenlid J."/>
            <person name="Sun H."/>
            <person name="Sun S."/>
            <person name="Syed K."/>
            <person name="Tsang A."/>
            <person name="Wiebenga A."/>
            <person name="Young D."/>
            <person name="Pisabarro A."/>
            <person name="Eastwood D.C."/>
            <person name="Martin F."/>
            <person name="Cullen D."/>
            <person name="Grigoriev I.V."/>
            <person name="Hibbett D.S."/>
        </authorList>
    </citation>
    <scope>NUCLEOTIDE SEQUENCE</scope>
    <source>
        <strain evidence="2">FP-58527</strain>
    </source>
</reference>
<dbReference type="AlphaFoldDB" id="S8FD69"/>
<dbReference type="eggNOG" id="ENOG502SPRU">
    <property type="taxonomic scope" value="Eukaryota"/>
</dbReference>
<accession>S8FD69</accession>
<protein>
    <submittedName>
        <fullName evidence="1">Uncharacterized protein</fullName>
    </submittedName>
</protein>
<dbReference type="Proteomes" id="UP000015241">
    <property type="component" value="Unassembled WGS sequence"/>
</dbReference>
<proteinExistence type="predicted"/>
<evidence type="ECO:0000313" key="1">
    <source>
        <dbReference type="EMBL" id="EPS99500.1"/>
    </source>
</evidence>
<dbReference type="InParanoid" id="S8FD69"/>
<dbReference type="HOGENOM" id="CLU_966485_0_0_1"/>
<sequence>MYIYNDYHAYGVLDLIDKRLRSTHYRILKKDWPGAMAYLEALTHFMNAETVWSIGADDGEQVDLTLKAYGACLVATLRALKKNGELTSEKYPSLEYILKGAVELGHGARGCDIGSDFDLVCKGIGKRVFGRMPREEARALHDARFHAWLQTLPEDERKVITEDEREAEVEVAELASKEDEKPWWFDGMEGIEEERNPDFSLSRVWNEYKEFMADTPNSPFYGPPIWDLDKWTEADKKPYAF</sequence>